<protein>
    <submittedName>
        <fullName evidence="1">Uncharacterized protein</fullName>
    </submittedName>
</protein>
<dbReference type="AlphaFoldDB" id="A0A495R9T3"/>
<evidence type="ECO:0000313" key="1">
    <source>
        <dbReference type="EMBL" id="RKS83900.1"/>
    </source>
</evidence>
<dbReference type="Proteomes" id="UP000268233">
    <property type="component" value="Unassembled WGS sequence"/>
</dbReference>
<proteinExistence type="predicted"/>
<sequence length="210" mass="23853">MEAQRDSSKNGSEARTARYQESCTGCLTERQQACCSIRGSVVSERPSSEFNSLNIVHHDSIYVVVQKHVASYTMTQQRYQNGKQVIRRWDEVFKAVAVEPRRQLIVALLDAHPDETVPLPESAINPNVPQDLEVLRQELYHCHLPMLSDHEFITWESEPLVAGRGPRFDEVGVVIDSLQSNATGVPDSLVFGCQRLERERQERFDDSVTE</sequence>
<gene>
    <name evidence="1" type="ORF">BDK61_3297</name>
</gene>
<accession>A0A495R9T3</accession>
<evidence type="ECO:0000313" key="2">
    <source>
        <dbReference type="Proteomes" id="UP000268233"/>
    </source>
</evidence>
<keyword evidence="2" id="KW-1185">Reference proteome</keyword>
<name>A0A495R9T3_9EURY</name>
<dbReference type="EMBL" id="RBWW01000001">
    <property type="protein sequence ID" value="RKS83900.1"/>
    <property type="molecule type" value="Genomic_DNA"/>
</dbReference>
<organism evidence="1 2">
    <name type="scientific">Haloarcula quadrata</name>
    <dbReference type="NCBI Taxonomy" id="182779"/>
    <lineage>
        <taxon>Archaea</taxon>
        <taxon>Methanobacteriati</taxon>
        <taxon>Methanobacteriota</taxon>
        <taxon>Stenosarchaea group</taxon>
        <taxon>Halobacteria</taxon>
        <taxon>Halobacteriales</taxon>
        <taxon>Haloarculaceae</taxon>
        <taxon>Haloarcula</taxon>
    </lineage>
</organism>
<reference evidence="1 2" key="1">
    <citation type="submission" date="2018-10" db="EMBL/GenBank/DDBJ databases">
        <title>Genomic Encyclopedia of Archaeal and Bacterial Type Strains, Phase II (KMG-II): from individual species to whole genera.</title>
        <authorList>
            <person name="Goeker M."/>
        </authorList>
    </citation>
    <scope>NUCLEOTIDE SEQUENCE [LARGE SCALE GENOMIC DNA]</scope>
    <source>
        <strain evidence="1 2">DSM 11927</strain>
    </source>
</reference>
<comment type="caution">
    <text evidence="1">The sequence shown here is derived from an EMBL/GenBank/DDBJ whole genome shotgun (WGS) entry which is preliminary data.</text>
</comment>